<accession>A0A0C2I7I9</accession>
<evidence type="ECO:0000313" key="1">
    <source>
        <dbReference type="EMBL" id="KII61173.1"/>
    </source>
</evidence>
<protein>
    <submittedName>
        <fullName evidence="1">Uncharacterized protein</fullName>
    </submittedName>
</protein>
<dbReference type="AlphaFoldDB" id="A0A0C2I7I9"/>
<reference evidence="1 2" key="1">
    <citation type="journal article" date="2014" name="Genome Biol. Evol.">
        <title>The genome of the myxosporean Thelohanellus kitauei shows adaptations to nutrient acquisition within its fish host.</title>
        <authorList>
            <person name="Yang Y."/>
            <person name="Xiong J."/>
            <person name="Zhou Z."/>
            <person name="Huo F."/>
            <person name="Miao W."/>
            <person name="Ran C."/>
            <person name="Liu Y."/>
            <person name="Zhang J."/>
            <person name="Feng J."/>
            <person name="Wang M."/>
            <person name="Wang M."/>
            <person name="Wang L."/>
            <person name="Yao B."/>
        </authorList>
    </citation>
    <scope>NUCLEOTIDE SEQUENCE [LARGE SCALE GENOMIC DNA]</scope>
    <source>
        <strain evidence="1">Wuqing</strain>
    </source>
</reference>
<comment type="caution">
    <text evidence="1">The sequence shown here is derived from an EMBL/GenBank/DDBJ whole genome shotgun (WGS) entry which is preliminary data.</text>
</comment>
<proteinExistence type="predicted"/>
<name>A0A0C2I7I9_THEKT</name>
<dbReference type="Proteomes" id="UP000031668">
    <property type="component" value="Unassembled WGS sequence"/>
</dbReference>
<gene>
    <name evidence="1" type="ORF">RF11_11258</name>
</gene>
<evidence type="ECO:0000313" key="2">
    <source>
        <dbReference type="Proteomes" id="UP000031668"/>
    </source>
</evidence>
<keyword evidence="2" id="KW-1185">Reference proteome</keyword>
<organism evidence="1 2">
    <name type="scientific">Thelohanellus kitauei</name>
    <name type="common">Myxosporean</name>
    <dbReference type="NCBI Taxonomy" id="669202"/>
    <lineage>
        <taxon>Eukaryota</taxon>
        <taxon>Metazoa</taxon>
        <taxon>Cnidaria</taxon>
        <taxon>Myxozoa</taxon>
        <taxon>Myxosporea</taxon>
        <taxon>Bivalvulida</taxon>
        <taxon>Platysporina</taxon>
        <taxon>Myxobolidae</taxon>
        <taxon>Thelohanellus</taxon>
    </lineage>
</organism>
<dbReference type="EMBL" id="JWZT01005374">
    <property type="protein sequence ID" value="KII61173.1"/>
    <property type="molecule type" value="Genomic_DNA"/>
</dbReference>
<sequence>MADDYQNFSKGSSNPNRCKQRLLSSRKKNRCPKLYAGLVRWLPNATKRQTHISWVGSETYQLLGKICPYFEKDCPYEEISKILTVYSKEARCSLKHVQSYKEWFPELRRIAKRCRQPLNPKFHWFAGGKDNQLKVEIMQAVLYHPFEA</sequence>
<dbReference type="OrthoDB" id="427924at2759"/>